<feature type="transmembrane region" description="Helical" evidence="1">
    <location>
        <begin position="100"/>
        <end position="119"/>
    </location>
</feature>
<evidence type="ECO:0000256" key="1">
    <source>
        <dbReference type="SAM" id="Phobius"/>
    </source>
</evidence>
<dbReference type="OMA" id="DGRIWPF"/>
<protein>
    <submittedName>
        <fullName evidence="2">Uncharacterized protein</fullName>
    </submittedName>
</protein>
<organism evidence="2 3">
    <name type="scientific">Takifugu rubripes</name>
    <name type="common">Japanese pufferfish</name>
    <name type="synonym">Fugu rubripes</name>
    <dbReference type="NCBI Taxonomy" id="31033"/>
    <lineage>
        <taxon>Eukaryota</taxon>
        <taxon>Metazoa</taxon>
        <taxon>Chordata</taxon>
        <taxon>Craniata</taxon>
        <taxon>Vertebrata</taxon>
        <taxon>Euteleostomi</taxon>
        <taxon>Actinopterygii</taxon>
        <taxon>Neopterygii</taxon>
        <taxon>Teleostei</taxon>
        <taxon>Neoteleostei</taxon>
        <taxon>Acanthomorphata</taxon>
        <taxon>Eupercaria</taxon>
        <taxon>Tetraodontiformes</taxon>
        <taxon>Tetradontoidea</taxon>
        <taxon>Tetraodontidae</taxon>
        <taxon>Takifugu</taxon>
    </lineage>
</organism>
<dbReference type="Proteomes" id="UP000005226">
    <property type="component" value="Chromosome 19"/>
</dbReference>
<name>A0A674NPH3_TAKRU</name>
<accession>A0A674NPH3</accession>
<proteinExistence type="predicted"/>
<dbReference type="Ensembl" id="ENSTRUT00000092040.1">
    <property type="protein sequence ID" value="ENSTRUP00000075174.1"/>
    <property type="gene ID" value="ENSTRUG00000027702.1"/>
</dbReference>
<reference evidence="2" key="2">
    <citation type="submission" date="2025-08" db="UniProtKB">
        <authorList>
            <consortium name="Ensembl"/>
        </authorList>
    </citation>
    <scope>IDENTIFICATION</scope>
</reference>
<dbReference type="AlphaFoldDB" id="A0A674NPH3"/>
<keyword evidence="1" id="KW-0812">Transmembrane</keyword>
<keyword evidence="3" id="KW-1185">Reference proteome</keyword>
<dbReference type="InParanoid" id="A0A674NPH3"/>
<reference evidence="2" key="3">
    <citation type="submission" date="2025-09" db="UniProtKB">
        <authorList>
            <consortium name="Ensembl"/>
        </authorList>
    </citation>
    <scope>IDENTIFICATION</scope>
</reference>
<evidence type="ECO:0000313" key="2">
    <source>
        <dbReference type="Ensembl" id="ENSTRUP00000075174.1"/>
    </source>
</evidence>
<reference evidence="2 3" key="1">
    <citation type="journal article" date="2011" name="Genome Biol. Evol.">
        <title>Integration of the genetic map and genome assembly of fugu facilitates insights into distinct features of genome evolution in teleosts and mammals.</title>
        <authorList>
            <person name="Kai W."/>
            <person name="Kikuchi K."/>
            <person name="Tohari S."/>
            <person name="Chew A.K."/>
            <person name="Tay A."/>
            <person name="Fujiwara A."/>
            <person name="Hosoya S."/>
            <person name="Suetake H."/>
            <person name="Naruse K."/>
            <person name="Brenner S."/>
            <person name="Suzuki Y."/>
            <person name="Venkatesh B."/>
        </authorList>
    </citation>
    <scope>NUCLEOTIDE SEQUENCE [LARGE SCALE GENOMIC DNA]</scope>
</reference>
<evidence type="ECO:0000313" key="3">
    <source>
        <dbReference type="Proteomes" id="UP000005226"/>
    </source>
</evidence>
<keyword evidence="1" id="KW-0472">Membrane</keyword>
<sequence length="129" mass="13706">VQRQQGHVGHFDHLKTDSRNVPHGVAFTSKPCHQNLIVLLKIEAAVVGNEGCDLLAVLDELDSHAFPDGRVGLLSLNTTDDAFSMGGSSKRIGLQSGAQMGLLVLFIVPFLLTAVVTELPGCTQTTTLS</sequence>
<dbReference type="GeneTree" id="ENSGT00940000174941"/>
<keyword evidence="1" id="KW-1133">Transmembrane helix</keyword>